<sequence length="59" mass="6751">MNRVLKNNNVKATPSVSPEPYKELTPSKSRSINLMMWILVPSCVMFVLCWVANIIEENN</sequence>
<dbReference type="AlphaFoldDB" id="A0A6C0LER7"/>
<dbReference type="EMBL" id="MN740468">
    <property type="protein sequence ID" value="QHU28054.1"/>
    <property type="molecule type" value="Genomic_DNA"/>
</dbReference>
<feature type="transmembrane region" description="Helical" evidence="2">
    <location>
        <begin position="34"/>
        <end position="55"/>
    </location>
</feature>
<proteinExistence type="predicted"/>
<keyword evidence="2" id="KW-0812">Transmembrane</keyword>
<protein>
    <submittedName>
        <fullName evidence="3">Uncharacterized protein</fullName>
    </submittedName>
</protein>
<keyword evidence="2" id="KW-1133">Transmembrane helix</keyword>
<evidence type="ECO:0000256" key="2">
    <source>
        <dbReference type="SAM" id="Phobius"/>
    </source>
</evidence>
<name>A0A6C0LER7_9ZZZZ</name>
<evidence type="ECO:0000256" key="1">
    <source>
        <dbReference type="SAM" id="MobiDB-lite"/>
    </source>
</evidence>
<accession>A0A6C0LER7</accession>
<organism evidence="3">
    <name type="scientific">viral metagenome</name>
    <dbReference type="NCBI Taxonomy" id="1070528"/>
    <lineage>
        <taxon>unclassified sequences</taxon>
        <taxon>metagenomes</taxon>
        <taxon>organismal metagenomes</taxon>
    </lineage>
</organism>
<evidence type="ECO:0000313" key="3">
    <source>
        <dbReference type="EMBL" id="QHU28054.1"/>
    </source>
</evidence>
<feature type="region of interest" description="Disordered" evidence="1">
    <location>
        <begin position="1"/>
        <end position="21"/>
    </location>
</feature>
<feature type="compositionally biased region" description="Polar residues" evidence="1">
    <location>
        <begin position="1"/>
        <end position="16"/>
    </location>
</feature>
<keyword evidence="2" id="KW-0472">Membrane</keyword>
<reference evidence="3" key="1">
    <citation type="journal article" date="2020" name="Nature">
        <title>Giant virus diversity and host interactions through global metagenomics.</title>
        <authorList>
            <person name="Schulz F."/>
            <person name="Roux S."/>
            <person name="Paez-Espino D."/>
            <person name="Jungbluth S."/>
            <person name="Walsh D.A."/>
            <person name="Denef V.J."/>
            <person name="McMahon K.D."/>
            <person name="Konstantinidis K.T."/>
            <person name="Eloe-Fadrosh E.A."/>
            <person name="Kyrpides N.C."/>
            <person name="Woyke T."/>
        </authorList>
    </citation>
    <scope>NUCLEOTIDE SEQUENCE</scope>
    <source>
        <strain evidence="3">GVMAG-M-3300027770-17</strain>
    </source>
</reference>